<name>A0A927BBC2_9BACT</name>
<evidence type="ECO:0000313" key="5">
    <source>
        <dbReference type="Proteomes" id="UP000612233"/>
    </source>
</evidence>
<gene>
    <name evidence="4" type="ORF">IC235_06905</name>
</gene>
<dbReference type="InterPro" id="IPR050832">
    <property type="entry name" value="Bact_Acetyltransf"/>
</dbReference>
<accession>A0A927BBC2</accession>
<dbReference type="InterPro" id="IPR016181">
    <property type="entry name" value="Acyl_CoA_acyltransferase"/>
</dbReference>
<dbReference type="InterPro" id="IPR000182">
    <property type="entry name" value="GNAT_dom"/>
</dbReference>
<proteinExistence type="predicted"/>
<dbReference type="EMBL" id="JACXAD010000006">
    <property type="protein sequence ID" value="MBD2767617.1"/>
    <property type="molecule type" value="Genomic_DNA"/>
</dbReference>
<comment type="caution">
    <text evidence="4">The sequence shown here is derived from an EMBL/GenBank/DDBJ whole genome shotgun (WGS) entry which is preliminary data.</text>
</comment>
<sequence length="148" mass="16781">MQPTPSATAHRITDLRDLDAAFTIREKVFVEEQAVPSALEYDEHDRRDARHYLARAADGTPAGTARWRETDHGVKLERFAVLPGFRNQAIGSTLLGVVLADVRAERPDALVYLNAQLRAIPFYERQGFQKVGEMFEEANIQHYKMVLT</sequence>
<evidence type="ECO:0000313" key="4">
    <source>
        <dbReference type="EMBL" id="MBD2767617.1"/>
    </source>
</evidence>
<protein>
    <submittedName>
        <fullName evidence="4">GNAT family N-acetyltransferase</fullName>
    </submittedName>
</protein>
<dbReference type="PROSITE" id="PS51186">
    <property type="entry name" value="GNAT"/>
    <property type="match status" value="1"/>
</dbReference>
<evidence type="ECO:0000256" key="2">
    <source>
        <dbReference type="ARBA" id="ARBA00023315"/>
    </source>
</evidence>
<dbReference type="RefSeq" id="WP_191004439.1">
    <property type="nucleotide sequence ID" value="NZ_JACXAD010000006.1"/>
</dbReference>
<dbReference type="Pfam" id="PF13673">
    <property type="entry name" value="Acetyltransf_10"/>
    <property type="match status" value="1"/>
</dbReference>
<evidence type="ECO:0000256" key="1">
    <source>
        <dbReference type="ARBA" id="ARBA00022679"/>
    </source>
</evidence>
<dbReference type="Proteomes" id="UP000612233">
    <property type="component" value="Unassembled WGS sequence"/>
</dbReference>
<dbReference type="SUPFAM" id="SSF55729">
    <property type="entry name" value="Acyl-CoA N-acyltransferases (Nat)"/>
    <property type="match status" value="1"/>
</dbReference>
<keyword evidence="5" id="KW-1185">Reference proteome</keyword>
<organism evidence="4 5">
    <name type="scientific">Hymenobacter montanus</name>
    <dbReference type="NCBI Taxonomy" id="2771359"/>
    <lineage>
        <taxon>Bacteria</taxon>
        <taxon>Pseudomonadati</taxon>
        <taxon>Bacteroidota</taxon>
        <taxon>Cytophagia</taxon>
        <taxon>Cytophagales</taxon>
        <taxon>Hymenobacteraceae</taxon>
        <taxon>Hymenobacter</taxon>
    </lineage>
</organism>
<dbReference type="Gene3D" id="3.40.630.30">
    <property type="match status" value="1"/>
</dbReference>
<keyword evidence="2" id="KW-0012">Acyltransferase</keyword>
<feature type="domain" description="N-acetyltransferase" evidence="3">
    <location>
        <begin position="8"/>
        <end position="148"/>
    </location>
</feature>
<keyword evidence="1" id="KW-0808">Transferase</keyword>
<dbReference type="AlphaFoldDB" id="A0A927BBC2"/>
<dbReference type="PANTHER" id="PTHR43877">
    <property type="entry name" value="AMINOALKYLPHOSPHONATE N-ACETYLTRANSFERASE-RELATED-RELATED"/>
    <property type="match status" value="1"/>
</dbReference>
<reference evidence="4" key="1">
    <citation type="submission" date="2020-09" db="EMBL/GenBank/DDBJ databases">
        <authorList>
            <person name="Kim M.K."/>
        </authorList>
    </citation>
    <scope>NUCLEOTIDE SEQUENCE</scope>
    <source>
        <strain evidence="4">BT664</strain>
    </source>
</reference>
<dbReference type="CDD" id="cd04301">
    <property type="entry name" value="NAT_SF"/>
    <property type="match status" value="1"/>
</dbReference>
<evidence type="ECO:0000259" key="3">
    <source>
        <dbReference type="PROSITE" id="PS51186"/>
    </source>
</evidence>
<dbReference type="GO" id="GO:0016747">
    <property type="term" value="F:acyltransferase activity, transferring groups other than amino-acyl groups"/>
    <property type="evidence" value="ECO:0007669"/>
    <property type="project" value="InterPro"/>
</dbReference>